<dbReference type="InterPro" id="IPR013320">
    <property type="entry name" value="ConA-like_dom_sf"/>
</dbReference>
<evidence type="ECO:0000256" key="3">
    <source>
        <dbReference type="SAM" id="MobiDB-lite"/>
    </source>
</evidence>
<proteinExistence type="predicted"/>
<dbReference type="Proteomes" id="UP001595699">
    <property type="component" value="Unassembled WGS sequence"/>
</dbReference>
<keyword evidence="2 5" id="KW-0326">Glycosidase</keyword>
<evidence type="ECO:0000313" key="5">
    <source>
        <dbReference type="EMBL" id="MFC3765427.1"/>
    </source>
</evidence>
<comment type="caution">
    <text evidence="5">The sequence shown here is derived from an EMBL/GenBank/DDBJ whole genome shotgun (WGS) entry which is preliminary data.</text>
</comment>
<dbReference type="PANTHER" id="PTHR34142">
    <property type="entry name" value="ENDO-BETA-1,4-GLUCANASE A"/>
    <property type="match status" value="1"/>
</dbReference>
<gene>
    <name evidence="5" type="ORF">ACFOUW_31660</name>
</gene>
<dbReference type="InterPro" id="IPR017853">
    <property type="entry name" value="GH"/>
</dbReference>
<dbReference type="PANTHER" id="PTHR34142:SF1">
    <property type="entry name" value="GLYCOSIDE HYDROLASE FAMILY 5 DOMAIN-CONTAINING PROTEIN"/>
    <property type="match status" value="1"/>
</dbReference>
<dbReference type="Gene3D" id="3.20.20.80">
    <property type="entry name" value="Glycosidases"/>
    <property type="match status" value="1"/>
</dbReference>
<dbReference type="InterPro" id="IPR001547">
    <property type="entry name" value="Glyco_hydro_5"/>
</dbReference>
<dbReference type="SUPFAM" id="SSF49899">
    <property type="entry name" value="Concanavalin A-like lectins/glucanases"/>
    <property type="match status" value="1"/>
</dbReference>
<dbReference type="Pfam" id="PF00150">
    <property type="entry name" value="Cellulase"/>
    <property type="match status" value="1"/>
</dbReference>
<dbReference type="InterPro" id="IPR006311">
    <property type="entry name" value="TAT_signal"/>
</dbReference>
<protein>
    <submittedName>
        <fullName evidence="5">Glycoside hydrolase family 5 protein</fullName>
        <ecNumber evidence="5">3.2.1.-</ecNumber>
    </submittedName>
</protein>
<dbReference type="SUPFAM" id="SSF51445">
    <property type="entry name" value="(Trans)glycosidases"/>
    <property type="match status" value="1"/>
</dbReference>
<dbReference type="EMBL" id="JBHRZH010000037">
    <property type="protein sequence ID" value="MFC3765427.1"/>
    <property type="molecule type" value="Genomic_DNA"/>
</dbReference>
<reference evidence="6" key="1">
    <citation type="journal article" date="2019" name="Int. J. Syst. Evol. Microbiol.">
        <title>The Global Catalogue of Microorganisms (GCM) 10K type strain sequencing project: providing services to taxonomists for standard genome sequencing and annotation.</title>
        <authorList>
            <consortium name="The Broad Institute Genomics Platform"/>
            <consortium name="The Broad Institute Genome Sequencing Center for Infectious Disease"/>
            <person name="Wu L."/>
            <person name="Ma J."/>
        </authorList>
    </citation>
    <scope>NUCLEOTIDE SEQUENCE [LARGE SCALE GENOMIC DNA]</scope>
    <source>
        <strain evidence="6">CGMCC 4.7241</strain>
    </source>
</reference>
<sequence>MRLNPWRPDRRQLLSTAGIVTGAAMLSLRPGLAKAGTHPTGFYAGANVSGLEVNQGKIPGVPNTDFAVPTAAEFDNLRGNGLVVLRIPFIWERMQSTLLGALSADYLGILTGLADYAADHGQSLILDMHNYGGRGPNKLGNGNLTPAHFANVWSRLATAFVGHPGIAAYDLMNEPSNMPNASAWPTAAQAAINAIRQVDPATTIYAEGDNWSSAASWVAVNGNLDLNDPANNLVYSAHTYFDRDSSGTHYSWTEEVAAGDQLKNPPGPLTTQIGVQRFTGFVNWLQDKGFRGQVGECGTGKDDPNWLATLDNTLAFCQQNGVGLTYWAAGLWFTEYPMGIEPGRDGRDTVQMAVLQKYTGAEPSKNYLVTGPDRGAAGSQSAPFTADYRGYHAAALQLTPTSSAGTFQPTSLTIPAGFNGAAAFRFTAPSLATYAIATANTSGLTNPPPIGYSTRTDAYSVIDPAAIMTALSTHRLYTPYVGDAVTLYRASDGAQRGFPFLANDSLDTAAISSWAGGSNVFVVRLSDQSPRGRHAGTVTSQNQNGPGGTQLPSHVDDYPQLVLNGPGGLPVLRFATSRMDAVAPINGLTGFTCVMVCKPSSVASMQRLLSWHFTEFLLLAGDGSGTWQQSGESSLSLGIDPTAWHIYTARWAGGGQRTTWVDGEVVGSAAAATPKITFNHDNRVNLGYFRWFQNVYFTGDVLALLPFGAALSDAQLNQLWSTLSDLTGIGA</sequence>
<keyword evidence="1 5" id="KW-0378">Hydrolase</keyword>
<evidence type="ECO:0000256" key="1">
    <source>
        <dbReference type="ARBA" id="ARBA00022801"/>
    </source>
</evidence>
<name>A0ABV7YKD1_9ACTN</name>
<keyword evidence="6" id="KW-1185">Reference proteome</keyword>
<evidence type="ECO:0000259" key="4">
    <source>
        <dbReference type="Pfam" id="PF00150"/>
    </source>
</evidence>
<dbReference type="RefSeq" id="WP_205121191.1">
    <property type="nucleotide sequence ID" value="NZ_JAFBCM010000001.1"/>
</dbReference>
<dbReference type="PROSITE" id="PS51318">
    <property type="entry name" value="TAT"/>
    <property type="match status" value="1"/>
</dbReference>
<accession>A0ABV7YKD1</accession>
<evidence type="ECO:0000313" key="6">
    <source>
        <dbReference type="Proteomes" id="UP001595699"/>
    </source>
</evidence>
<dbReference type="Gene3D" id="2.60.120.200">
    <property type="match status" value="2"/>
</dbReference>
<dbReference type="EC" id="3.2.1.-" evidence="5"/>
<feature type="region of interest" description="Disordered" evidence="3">
    <location>
        <begin position="530"/>
        <end position="554"/>
    </location>
</feature>
<feature type="domain" description="Glycoside hydrolase family 5" evidence="4">
    <location>
        <begin position="66"/>
        <end position="329"/>
    </location>
</feature>
<organism evidence="5 6">
    <name type="scientific">Tenggerimyces flavus</name>
    <dbReference type="NCBI Taxonomy" id="1708749"/>
    <lineage>
        <taxon>Bacteria</taxon>
        <taxon>Bacillati</taxon>
        <taxon>Actinomycetota</taxon>
        <taxon>Actinomycetes</taxon>
        <taxon>Propionibacteriales</taxon>
        <taxon>Nocardioidaceae</taxon>
        <taxon>Tenggerimyces</taxon>
    </lineage>
</organism>
<dbReference type="GO" id="GO:0016798">
    <property type="term" value="F:hydrolase activity, acting on glycosyl bonds"/>
    <property type="evidence" value="ECO:0007669"/>
    <property type="project" value="UniProtKB-KW"/>
</dbReference>
<evidence type="ECO:0000256" key="2">
    <source>
        <dbReference type="ARBA" id="ARBA00023295"/>
    </source>
</evidence>